<dbReference type="GO" id="GO:0006749">
    <property type="term" value="P:glutathione metabolic process"/>
    <property type="evidence" value="ECO:0007669"/>
    <property type="project" value="TreeGrafter"/>
</dbReference>
<feature type="transmembrane region" description="Helical" evidence="1">
    <location>
        <begin position="429"/>
        <end position="453"/>
    </location>
</feature>
<evidence type="ECO:0000259" key="3">
    <source>
        <dbReference type="Pfam" id="PF05378"/>
    </source>
</evidence>
<organism evidence="4">
    <name type="scientific">marine metagenome</name>
    <dbReference type="NCBI Taxonomy" id="408172"/>
    <lineage>
        <taxon>unclassified sequences</taxon>
        <taxon>metagenomes</taxon>
        <taxon>ecological metagenomes</taxon>
    </lineage>
</organism>
<feature type="non-terminal residue" evidence="4">
    <location>
        <position position="1"/>
    </location>
</feature>
<evidence type="ECO:0000313" key="4">
    <source>
        <dbReference type="EMBL" id="SVB11981.1"/>
    </source>
</evidence>
<gene>
    <name evidence="4" type="ORF">METZ01_LOCUS164835</name>
</gene>
<dbReference type="EMBL" id="UINC01029375">
    <property type="protein sequence ID" value="SVB11981.1"/>
    <property type="molecule type" value="Genomic_DNA"/>
</dbReference>
<dbReference type="InterPro" id="IPR008040">
    <property type="entry name" value="Hydant_A_N"/>
</dbReference>
<accession>A0A382BEQ0</accession>
<proteinExistence type="predicted"/>
<evidence type="ECO:0000256" key="1">
    <source>
        <dbReference type="SAM" id="Phobius"/>
    </source>
</evidence>
<dbReference type="PANTHER" id="PTHR11365">
    <property type="entry name" value="5-OXOPROLINASE RELATED"/>
    <property type="match status" value="1"/>
</dbReference>
<sequence length="460" mass="49260">LERTSAKIGDLTTIAHGTTLVTNAVIERKGAATGMLVSQGFRDVLDIAMERRYDLFDLRLRFAEPVVPLDLRAEIPERIMFDGAIGTELNEPTVGTAVTQLVENHCIEALAICFLHAYANPSHEERAREIAKALYPDLRITTSNEVLPFMREYERWTTTTINAYVQPLTSRYLDNLESGLAEMGFHGHLLVMTSSGGMATPELARRFPVRLVESGPAAGALMAAFLGRQAGEPDLLSFDMGGTTAKGALIRGGRALRRYEIEVAREHEFKQGSGLPLRIPVIDMIEIGAGGGSIAAVDERNLLAVGPRSAGADPGPACYGRGGDQPTLTDANVSLGYLVPDAFLGGQMSLDPGAANTALAGAVAENLGVDVSRAAWGVHEVINEDVARAFRVHASEIGFDYRRCTMVAFGGSGPAHAMRVARKLRIPKVIFPVGAGVMSAIGLLTVPISFATLRSGRLRL</sequence>
<protein>
    <recommendedName>
        <fullName evidence="5">Hydantoinase A/oxoprolinase domain-containing protein</fullName>
    </recommendedName>
</protein>
<dbReference type="GO" id="GO:0005829">
    <property type="term" value="C:cytosol"/>
    <property type="evidence" value="ECO:0007669"/>
    <property type="project" value="TreeGrafter"/>
</dbReference>
<keyword evidence="1" id="KW-0812">Transmembrane</keyword>
<dbReference type="PANTHER" id="PTHR11365:SF23">
    <property type="entry name" value="HYPOTHETICAL 5-OXOPROLINASE (EUROFUNG)-RELATED"/>
    <property type="match status" value="1"/>
</dbReference>
<evidence type="ECO:0008006" key="5">
    <source>
        <dbReference type="Google" id="ProtNLM"/>
    </source>
</evidence>
<keyword evidence="1" id="KW-1133">Transmembrane helix</keyword>
<dbReference type="AlphaFoldDB" id="A0A382BEQ0"/>
<name>A0A382BEQ0_9ZZZZ</name>
<reference evidence="4" key="1">
    <citation type="submission" date="2018-05" db="EMBL/GenBank/DDBJ databases">
        <authorList>
            <person name="Lanie J.A."/>
            <person name="Ng W.-L."/>
            <person name="Kazmierczak K.M."/>
            <person name="Andrzejewski T.M."/>
            <person name="Davidsen T.M."/>
            <person name="Wayne K.J."/>
            <person name="Tettelin H."/>
            <person name="Glass J.I."/>
            <person name="Rusch D."/>
            <person name="Podicherti R."/>
            <person name="Tsui H.-C.T."/>
            <person name="Winkler M.E."/>
        </authorList>
    </citation>
    <scope>NUCLEOTIDE SEQUENCE</scope>
</reference>
<keyword evidence="1" id="KW-0472">Membrane</keyword>
<dbReference type="Pfam" id="PF01968">
    <property type="entry name" value="Hydantoinase_A"/>
    <property type="match status" value="1"/>
</dbReference>
<dbReference type="Pfam" id="PF05378">
    <property type="entry name" value="Hydant_A_N"/>
    <property type="match status" value="1"/>
</dbReference>
<feature type="domain" description="Hydantoinase A/oxoprolinase" evidence="2">
    <location>
        <begin position="155"/>
        <end position="444"/>
    </location>
</feature>
<feature type="domain" description="Hydantoinase/oxoprolinase N-terminal" evidence="3">
    <location>
        <begin position="6"/>
        <end position="133"/>
    </location>
</feature>
<dbReference type="InterPro" id="IPR002821">
    <property type="entry name" value="Hydantoinase_A"/>
</dbReference>
<evidence type="ECO:0000259" key="2">
    <source>
        <dbReference type="Pfam" id="PF01968"/>
    </source>
</evidence>
<dbReference type="GO" id="GO:0017168">
    <property type="term" value="F:5-oxoprolinase (ATP-hydrolyzing) activity"/>
    <property type="evidence" value="ECO:0007669"/>
    <property type="project" value="TreeGrafter"/>
</dbReference>
<dbReference type="InterPro" id="IPR045079">
    <property type="entry name" value="Oxoprolinase-like"/>
</dbReference>
<feature type="non-terminal residue" evidence="4">
    <location>
        <position position="460"/>
    </location>
</feature>